<dbReference type="PRINTS" id="PR00988">
    <property type="entry name" value="URIDINKINASE"/>
</dbReference>
<evidence type="ECO:0000256" key="13">
    <source>
        <dbReference type="ARBA" id="ARBA00031452"/>
    </source>
</evidence>
<feature type="domain" description="Phosphoribulokinase/uridine kinase" evidence="18">
    <location>
        <begin position="6"/>
        <end position="191"/>
    </location>
</feature>
<dbReference type="CDD" id="cd02023">
    <property type="entry name" value="UMPK"/>
    <property type="match status" value="1"/>
</dbReference>
<keyword evidence="7 16" id="KW-0963">Cytoplasm</keyword>
<reference evidence="19 20" key="1">
    <citation type="submission" date="2024-09" db="EMBL/GenBank/DDBJ databases">
        <authorList>
            <person name="D'Angelo T."/>
        </authorList>
    </citation>
    <scope>NUCLEOTIDE SEQUENCE [LARGE SCALE GENOMIC DNA]</scope>
    <source>
        <strain evidence="19">SAG AM-311-F02</strain>
    </source>
</reference>
<evidence type="ECO:0000256" key="8">
    <source>
        <dbReference type="ARBA" id="ARBA00022679"/>
    </source>
</evidence>
<comment type="pathway">
    <text evidence="2 16 17">Pyrimidine metabolism; UMP biosynthesis via salvage pathway; UMP from uridine: step 1/1.</text>
</comment>
<comment type="catalytic activity">
    <reaction evidence="15 16 17">
        <text>uridine + ATP = UMP + ADP + H(+)</text>
        <dbReference type="Rhea" id="RHEA:16825"/>
        <dbReference type="ChEBI" id="CHEBI:15378"/>
        <dbReference type="ChEBI" id="CHEBI:16704"/>
        <dbReference type="ChEBI" id="CHEBI:30616"/>
        <dbReference type="ChEBI" id="CHEBI:57865"/>
        <dbReference type="ChEBI" id="CHEBI:456216"/>
        <dbReference type="EC" id="2.7.1.48"/>
    </reaction>
</comment>
<evidence type="ECO:0000256" key="10">
    <source>
        <dbReference type="ARBA" id="ARBA00022777"/>
    </source>
</evidence>
<evidence type="ECO:0000256" key="3">
    <source>
        <dbReference type="ARBA" id="ARBA00004784"/>
    </source>
</evidence>
<dbReference type="SUPFAM" id="SSF52540">
    <property type="entry name" value="P-loop containing nucleoside triphosphate hydrolases"/>
    <property type="match status" value="1"/>
</dbReference>
<dbReference type="InterPro" id="IPR000764">
    <property type="entry name" value="Uridine_kinase-like"/>
</dbReference>
<dbReference type="InterPro" id="IPR026008">
    <property type="entry name" value="Uridine_kinase"/>
</dbReference>
<keyword evidence="11 16" id="KW-0067">ATP-binding</keyword>
<dbReference type="GO" id="GO:0004849">
    <property type="term" value="F:uridine kinase activity"/>
    <property type="evidence" value="ECO:0007669"/>
    <property type="project" value="UniProtKB-EC"/>
</dbReference>
<evidence type="ECO:0000256" key="6">
    <source>
        <dbReference type="ARBA" id="ARBA00021478"/>
    </source>
</evidence>
<comment type="caution">
    <text evidence="19">The sequence shown here is derived from an EMBL/GenBank/DDBJ whole genome shotgun (WGS) entry which is preliminary data.</text>
</comment>
<evidence type="ECO:0000256" key="4">
    <source>
        <dbReference type="ARBA" id="ARBA00005408"/>
    </source>
</evidence>
<dbReference type="Gene3D" id="3.40.50.300">
    <property type="entry name" value="P-loop containing nucleotide triphosphate hydrolases"/>
    <property type="match status" value="1"/>
</dbReference>
<evidence type="ECO:0000256" key="17">
    <source>
        <dbReference type="RuleBase" id="RU003825"/>
    </source>
</evidence>
<keyword evidence="9 16" id="KW-0547">Nucleotide-binding</keyword>
<evidence type="ECO:0000256" key="15">
    <source>
        <dbReference type="ARBA" id="ARBA00048909"/>
    </source>
</evidence>
<comment type="catalytic activity">
    <reaction evidence="14 17">
        <text>cytidine + ATP = CMP + ADP + H(+)</text>
        <dbReference type="Rhea" id="RHEA:24674"/>
        <dbReference type="ChEBI" id="CHEBI:15378"/>
        <dbReference type="ChEBI" id="CHEBI:17562"/>
        <dbReference type="ChEBI" id="CHEBI:30616"/>
        <dbReference type="ChEBI" id="CHEBI:60377"/>
        <dbReference type="ChEBI" id="CHEBI:456216"/>
        <dbReference type="EC" id="2.7.1.48"/>
    </reaction>
</comment>
<accession>A0ABV6YNW7</accession>
<evidence type="ECO:0000313" key="19">
    <source>
        <dbReference type="EMBL" id="MFC1799757.1"/>
    </source>
</evidence>
<dbReference type="NCBIfam" id="TIGR00235">
    <property type="entry name" value="udk"/>
    <property type="match status" value="1"/>
</dbReference>
<dbReference type="EC" id="2.7.1.48" evidence="5 16"/>
<feature type="binding site" evidence="16">
    <location>
        <begin position="11"/>
        <end position="18"/>
    </location>
    <ligand>
        <name>ATP</name>
        <dbReference type="ChEBI" id="CHEBI:30616"/>
    </ligand>
</feature>
<protein>
    <recommendedName>
        <fullName evidence="6 16">Uridine kinase</fullName>
        <ecNumber evidence="5 16">2.7.1.48</ecNumber>
    </recommendedName>
    <alternativeName>
        <fullName evidence="12 16">Cytidine monophosphokinase</fullName>
    </alternativeName>
    <alternativeName>
        <fullName evidence="13 16">Uridine monophosphokinase</fullName>
    </alternativeName>
</protein>
<comment type="pathway">
    <text evidence="3 16 17">Pyrimidine metabolism; CTP biosynthesis via salvage pathway; CTP from cytidine: step 1/3.</text>
</comment>
<evidence type="ECO:0000313" key="20">
    <source>
        <dbReference type="Proteomes" id="UP001594288"/>
    </source>
</evidence>
<dbReference type="Pfam" id="PF00485">
    <property type="entry name" value="PRK"/>
    <property type="match status" value="1"/>
</dbReference>
<dbReference type="HAMAP" id="MF_00551">
    <property type="entry name" value="Uridine_kinase"/>
    <property type="match status" value="1"/>
</dbReference>
<organism evidence="19 20">
    <name type="scientific">Eiseniibacteriota bacterium</name>
    <dbReference type="NCBI Taxonomy" id="2212470"/>
    <lineage>
        <taxon>Bacteria</taxon>
        <taxon>Candidatus Eiseniibacteriota</taxon>
    </lineage>
</organism>
<dbReference type="PANTHER" id="PTHR10285">
    <property type="entry name" value="URIDINE KINASE"/>
    <property type="match status" value="1"/>
</dbReference>
<dbReference type="NCBIfam" id="NF004018">
    <property type="entry name" value="PRK05480.1"/>
    <property type="match status" value="1"/>
</dbReference>
<keyword evidence="8 16" id="KW-0808">Transferase</keyword>
<proteinExistence type="inferred from homology"/>
<sequence>MHQPVLIGIAGGTGSGKTTVAHLVKSRFKDESVMIIHHDSYYRDRGEEPFEEREKANYDHPAAFDNQLLSDHLKLLMSRKPIRMPVYDYSTHTRLKERKPVGPAEIILLEGILVLEDEILRALLDIKIYIDADSDERFIRRLLRDMKERGRTADSVIEQYAATVRPMHLQFVEPSKRYADIIIPEGGHNAVAIDLLVTKVGDVLRNSDHA</sequence>
<comment type="subcellular location">
    <subcellularLocation>
        <location evidence="1 16 17">Cytoplasm</location>
    </subcellularLocation>
</comment>
<evidence type="ECO:0000256" key="2">
    <source>
        <dbReference type="ARBA" id="ARBA00004690"/>
    </source>
</evidence>
<evidence type="ECO:0000256" key="7">
    <source>
        <dbReference type="ARBA" id="ARBA00022490"/>
    </source>
</evidence>
<gene>
    <name evidence="16 19" type="primary">udk</name>
    <name evidence="19" type="ORF">ACFL2Z_02465</name>
</gene>
<evidence type="ECO:0000256" key="16">
    <source>
        <dbReference type="HAMAP-Rule" id="MF_00551"/>
    </source>
</evidence>
<evidence type="ECO:0000256" key="9">
    <source>
        <dbReference type="ARBA" id="ARBA00022741"/>
    </source>
</evidence>
<evidence type="ECO:0000256" key="14">
    <source>
        <dbReference type="ARBA" id="ARBA00047436"/>
    </source>
</evidence>
<dbReference type="InterPro" id="IPR027417">
    <property type="entry name" value="P-loop_NTPase"/>
</dbReference>
<evidence type="ECO:0000256" key="5">
    <source>
        <dbReference type="ARBA" id="ARBA00012137"/>
    </source>
</evidence>
<keyword evidence="20" id="KW-1185">Reference proteome</keyword>
<evidence type="ECO:0000256" key="12">
    <source>
        <dbReference type="ARBA" id="ARBA00030641"/>
    </source>
</evidence>
<dbReference type="EMBL" id="JBHPEI010000028">
    <property type="protein sequence ID" value="MFC1799757.1"/>
    <property type="molecule type" value="Genomic_DNA"/>
</dbReference>
<comment type="similarity">
    <text evidence="4 16 17">Belongs to the uridine kinase family.</text>
</comment>
<evidence type="ECO:0000259" key="18">
    <source>
        <dbReference type="Pfam" id="PF00485"/>
    </source>
</evidence>
<evidence type="ECO:0000256" key="11">
    <source>
        <dbReference type="ARBA" id="ARBA00022840"/>
    </source>
</evidence>
<keyword evidence="10 16" id="KW-0418">Kinase</keyword>
<name>A0ABV6YNW7_UNCEI</name>
<dbReference type="Proteomes" id="UP001594288">
    <property type="component" value="Unassembled WGS sequence"/>
</dbReference>
<evidence type="ECO:0000256" key="1">
    <source>
        <dbReference type="ARBA" id="ARBA00004496"/>
    </source>
</evidence>
<dbReference type="InterPro" id="IPR006083">
    <property type="entry name" value="PRK/URK"/>
</dbReference>